<dbReference type="PANTHER" id="PTHR24096">
    <property type="entry name" value="LONG-CHAIN-FATTY-ACID--COA LIGASE"/>
    <property type="match status" value="1"/>
</dbReference>
<keyword evidence="4" id="KW-0576">Peroxisome</keyword>
<dbReference type="Proteomes" id="UP001431783">
    <property type="component" value="Unassembled WGS sequence"/>
</dbReference>
<feature type="domain" description="AMP-dependent synthetase/ligase" evidence="5">
    <location>
        <begin position="33"/>
        <end position="413"/>
    </location>
</feature>
<dbReference type="InterPro" id="IPR000873">
    <property type="entry name" value="AMP-dep_synth/lig_dom"/>
</dbReference>
<evidence type="ECO:0000313" key="7">
    <source>
        <dbReference type="EMBL" id="KAK9877881.1"/>
    </source>
</evidence>
<evidence type="ECO:0000256" key="2">
    <source>
        <dbReference type="ARBA" id="ARBA00006432"/>
    </source>
</evidence>
<keyword evidence="3" id="KW-0436">Ligase</keyword>
<gene>
    <name evidence="7" type="ORF">WA026_020107</name>
</gene>
<evidence type="ECO:0000256" key="3">
    <source>
        <dbReference type="ARBA" id="ARBA00022598"/>
    </source>
</evidence>
<dbReference type="GO" id="GO:0005777">
    <property type="term" value="C:peroxisome"/>
    <property type="evidence" value="ECO:0007669"/>
    <property type="project" value="UniProtKB-SubCell"/>
</dbReference>
<comment type="caution">
    <text evidence="7">The sequence shown here is derived from an EMBL/GenBank/DDBJ whole genome shotgun (WGS) entry which is preliminary data.</text>
</comment>
<protein>
    <submittedName>
        <fullName evidence="7">Uncharacterized protein</fullName>
    </submittedName>
</protein>
<dbReference type="AlphaFoldDB" id="A0AAW1UB33"/>
<proteinExistence type="inferred from homology"/>
<dbReference type="Gene3D" id="3.40.50.12780">
    <property type="entry name" value="N-terminal domain of ligase-like"/>
    <property type="match status" value="1"/>
</dbReference>
<dbReference type="Pfam" id="PF13193">
    <property type="entry name" value="AMP-binding_C"/>
    <property type="match status" value="1"/>
</dbReference>
<evidence type="ECO:0000256" key="4">
    <source>
        <dbReference type="ARBA" id="ARBA00023140"/>
    </source>
</evidence>
<feature type="domain" description="AMP-binding enzyme C-terminal" evidence="6">
    <location>
        <begin position="463"/>
        <end position="541"/>
    </location>
</feature>
<keyword evidence="8" id="KW-1185">Reference proteome</keyword>
<name>A0AAW1UB33_9CUCU</name>
<dbReference type="InterPro" id="IPR042099">
    <property type="entry name" value="ANL_N_sf"/>
</dbReference>
<evidence type="ECO:0000259" key="6">
    <source>
        <dbReference type="Pfam" id="PF13193"/>
    </source>
</evidence>
<organism evidence="7 8">
    <name type="scientific">Henosepilachna vigintioctopunctata</name>
    <dbReference type="NCBI Taxonomy" id="420089"/>
    <lineage>
        <taxon>Eukaryota</taxon>
        <taxon>Metazoa</taxon>
        <taxon>Ecdysozoa</taxon>
        <taxon>Arthropoda</taxon>
        <taxon>Hexapoda</taxon>
        <taxon>Insecta</taxon>
        <taxon>Pterygota</taxon>
        <taxon>Neoptera</taxon>
        <taxon>Endopterygota</taxon>
        <taxon>Coleoptera</taxon>
        <taxon>Polyphaga</taxon>
        <taxon>Cucujiformia</taxon>
        <taxon>Coccinelloidea</taxon>
        <taxon>Coccinellidae</taxon>
        <taxon>Epilachninae</taxon>
        <taxon>Epilachnini</taxon>
        <taxon>Henosepilachna</taxon>
    </lineage>
</organism>
<dbReference type="InterPro" id="IPR020845">
    <property type="entry name" value="AMP-binding_CS"/>
</dbReference>
<dbReference type="GO" id="GO:0016405">
    <property type="term" value="F:CoA-ligase activity"/>
    <property type="evidence" value="ECO:0007669"/>
    <property type="project" value="TreeGrafter"/>
</dbReference>
<dbReference type="SUPFAM" id="SSF56801">
    <property type="entry name" value="Acetyl-CoA synthetase-like"/>
    <property type="match status" value="1"/>
</dbReference>
<dbReference type="InterPro" id="IPR045851">
    <property type="entry name" value="AMP-bd_C_sf"/>
</dbReference>
<dbReference type="Gene3D" id="3.30.300.30">
    <property type="match status" value="1"/>
</dbReference>
<dbReference type="Pfam" id="PF00501">
    <property type="entry name" value="AMP-binding"/>
    <property type="match status" value="1"/>
</dbReference>
<comment type="similarity">
    <text evidence="2">Belongs to the ATP-dependent AMP-binding enzyme family.</text>
</comment>
<dbReference type="PANTHER" id="PTHR24096:SF149">
    <property type="entry name" value="AMP-BINDING DOMAIN-CONTAINING PROTEIN-RELATED"/>
    <property type="match status" value="1"/>
</dbReference>
<evidence type="ECO:0000256" key="1">
    <source>
        <dbReference type="ARBA" id="ARBA00004275"/>
    </source>
</evidence>
<reference evidence="7 8" key="1">
    <citation type="submission" date="2023-03" db="EMBL/GenBank/DDBJ databases">
        <title>Genome insight into feeding habits of ladybird beetles.</title>
        <authorList>
            <person name="Li H.-S."/>
            <person name="Huang Y.-H."/>
            <person name="Pang H."/>
        </authorList>
    </citation>
    <scope>NUCLEOTIDE SEQUENCE [LARGE SCALE GENOMIC DNA]</scope>
    <source>
        <strain evidence="7">SYSU_2023b</strain>
        <tissue evidence="7">Whole body</tissue>
    </source>
</reference>
<evidence type="ECO:0000259" key="5">
    <source>
        <dbReference type="Pfam" id="PF00501"/>
    </source>
</evidence>
<accession>A0AAW1UB33</accession>
<evidence type="ECO:0000313" key="8">
    <source>
        <dbReference type="Proteomes" id="UP001431783"/>
    </source>
</evidence>
<dbReference type="InterPro" id="IPR025110">
    <property type="entry name" value="AMP-bd_C"/>
</dbReference>
<sequence length="556" mass="62821">MNISKDENILCGPELLYEPEKGGVGYEIFRALTENKGKIVLNIISTEETVTYDDLLEKGVKTAVYLSRQKQCGREDIICVSSETTSNTLVPFIATQFVGSKYVCIEPSLPEEDLMYLFDYLQMKIIFVSERFVEKVVSCSTKCSFKGEIIVLGKSKHFVDLSQLMEIHEGLETFEPIYLENLKEDAAIILSSGTTGKPKGIRINHYALLVQTFTLQFYCGKGNIKLSNYTGESKGIDTFEFMSYSPLHWISGVLISLATFFCGGKSTLGTTFDTKEAWIALKKYKPNIFFLPPGQANEFCSYVSDKEPLTNLYSFWTGGGLVTEAHIQNMRKCFPGAIITQFYGLTENTGIVTGFNMNKPEELQLRKKFPSSCGKPTLGVQIKIVDPENETVCGVGIQGELRTKNKFFMNGYYKMDSSSVFDSDGWLKTGDLAYFDENHCIFIVDRIKDLLLYKIHNIKPSIIEHILSEHPAVHESLVIGYPHPQDNEHPMGIVVLKDEYKNKISAKELITYVNENVPSDRYKIRAGIKFVDQLLRTVTGKPKKWEMKRLIINGLL</sequence>
<comment type="subcellular location">
    <subcellularLocation>
        <location evidence="1">Peroxisome</location>
    </subcellularLocation>
</comment>
<dbReference type="PROSITE" id="PS00455">
    <property type="entry name" value="AMP_BINDING"/>
    <property type="match status" value="1"/>
</dbReference>
<dbReference type="EMBL" id="JARQZJ010000044">
    <property type="protein sequence ID" value="KAK9877881.1"/>
    <property type="molecule type" value="Genomic_DNA"/>
</dbReference>